<dbReference type="InterPro" id="IPR000008">
    <property type="entry name" value="C2_dom"/>
</dbReference>
<feature type="transmembrane region" description="Helical" evidence="2">
    <location>
        <begin position="616"/>
        <end position="635"/>
    </location>
</feature>
<feature type="region of interest" description="Disordered" evidence="1">
    <location>
        <begin position="924"/>
        <end position="981"/>
    </location>
</feature>
<feature type="compositionally biased region" description="Low complexity" evidence="1">
    <location>
        <begin position="131"/>
        <end position="145"/>
    </location>
</feature>
<dbReference type="Gene3D" id="2.60.40.150">
    <property type="entry name" value="C2 domain"/>
    <property type="match status" value="1"/>
</dbReference>
<keyword evidence="2" id="KW-1133">Transmembrane helix</keyword>
<evidence type="ECO:0000259" key="3">
    <source>
        <dbReference type="PROSITE" id="PS50004"/>
    </source>
</evidence>
<feature type="compositionally biased region" description="Polar residues" evidence="1">
    <location>
        <begin position="928"/>
        <end position="939"/>
    </location>
</feature>
<accession>A0A7S4PU83</accession>
<proteinExistence type="predicted"/>
<feature type="transmembrane region" description="Helical" evidence="2">
    <location>
        <begin position="704"/>
        <end position="724"/>
    </location>
</feature>
<sequence>MSGGAAPDESGTPRSWEVVVSSVDSLKHAEYRFGDYAERSQEKILAVCASVGRSTVQQNFLPKVSNVFGGSLRPSLSPALADMPAEEAAAAAEAGEVRRSTVHKKFIPKVSNIFGSSFGSSSSSALSELPAEEAVPAAEPGEASSLARSKMPSLDEQSLSGNDTEDSLQGPQGAKSKMLGLVSVEVQVGQVKKRLRPFKVSGQVSVPVQGGMLVPEPQGESMVVRVLRVGHLQDDSLVGECEVAEAAGAPVRLPLYRKKGKGKEKGFITLTVSPVNTDSTPVTEELDQVPQESTSGTLNYLFEKRNRLVDKYLYPAQACIKNTVLESHHTALRQPLLERSADSPTIGECQVTIENLKDLARASRPYFILRLDGQEFRTDPDRLPQACQADLTYRFAVSSLQDNLRVYCYDDLGRSRQTALGRILVPLTGVIWDAGKAPNLELIRGTVMSKAGVYVQRFDAQFMPMGASGDGQHDPKFVDRFQPARKRKDGRAVPGTGMYKKHAFGLVSLRLELTLEKKMRPPLKCYFSSIASQLGAQMPQGEPEQEQSDQFTDLTKVLQSKVLHQAVRNIERLEGLTKAPGRGILRWIRAKEWHGGAAGLSWCIFCCVGLFPPPTWAVPLYIWAMIVLNGFFVAMQRERDWSKTNDEAFPVWIEELETATPSLSELLNNFTRGVRKLERSTRLIVGVMERGVNLFTFADGVSTVLFAVGLGLVALGVSLVLLLWTWLDPTGSWFFGLGGLAFCCLLSQPPRKKEEGGGAPKDPMAPLEKLNMALECVPDQPEMAHRYIACRVQCAMQNIVLKVTIVSASGLRNADHLPGQGVSDPYCVCSIPGKPRSRIWTKVIDNNLNPVWNHEEKFHGFAVGDSLDFRVYDKDVGMSDDFLGKAKLVGKQFYPRGFDGELELQEAGKGIHATLRVKVEVLGPEGSTGRSCSRSHSPSPQAPRRSALSPGVSRDVSREPSESSVLSMGPSRKPSVETYSS</sequence>
<dbReference type="PANTHER" id="PTHR47800">
    <property type="entry name" value="C2 DOMAIN-CONTAINING PROTEIN"/>
    <property type="match status" value="1"/>
</dbReference>
<dbReference type="CDD" id="cd00030">
    <property type="entry name" value="C2"/>
    <property type="match status" value="1"/>
</dbReference>
<evidence type="ECO:0000256" key="2">
    <source>
        <dbReference type="SAM" id="Phobius"/>
    </source>
</evidence>
<keyword evidence="2" id="KW-0472">Membrane</keyword>
<evidence type="ECO:0000313" key="4">
    <source>
        <dbReference type="EMBL" id="CAE4562912.1"/>
    </source>
</evidence>
<keyword evidence="2" id="KW-0812">Transmembrane</keyword>
<protein>
    <recommendedName>
        <fullName evidence="3">C2 domain-containing protein</fullName>
    </recommendedName>
</protein>
<gene>
    <name evidence="4" type="ORF">AMON00008_LOCUS2531</name>
</gene>
<dbReference type="EMBL" id="HBNR01003624">
    <property type="protein sequence ID" value="CAE4562912.1"/>
    <property type="molecule type" value="Transcribed_RNA"/>
</dbReference>
<name>A0A7S4PU83_9DINO</name>
<dbReference type="GO" id="GO:0010628">
    <property type="term" value="P:positive regulation of gene expression"/>
    <property type="evidence" value="ECO:0007669"/>
    <property type="project" value="TreeGrafter"/>
</dbReference>
<dbReference type="Pfam" id="PF00168">
    <property type="entry name" value="C2"/>
    <property type="match status" value="1"/>
</dbReference>
<feature type="domain" description="C2" evidence="3">
    <location>
        <begin position="777"/>
        <end position="904"/>
    </location>
</feature>
<dbReference type="PROSITE" id="PS50004">
    <property type="entry name" value="C2"/>
    <property type="match status" value="1"/>
</dbReference>
<organism evidence="4">
    <name type="scientific">Alexandrium monilatum</name>
    <dbReference type="NCBI Taxonomy" id="311494"/>
    <lineage>
        <taxon>Eukaryota</taxon>
        <taxon>Sar</taxon>
        <taxon>Alveolata</taxon>
        <taxon>Dinophyceae</taxon>
        <taxon>Gonyaulacales</taxon>
        <taxon>Pyrocystaceae</taxon>
        <taxon>Alexandrium</taxon>
    </lineage>
</organism>
<feature type="region of interest" description="Disordered" evidence="1">
    <location>
        <begin position="131"/>
        <end position="173"/>
    </location>
</feature>
<dbReference type="AlphaFoldDB" id="A0A7S4PU83"/>
<dbReference type="SUPFAM" id="SSF49562">
    <property type="entry name" value="C2 domain (Calcium/lipid-binding domain, CaLB)"/>
    <property type="match status" value="2"/>
</dbReference>
<dbReference type="InterPro" id="IPR035892">
    <property type="entry name" value="C2_domain_sf"/>
</dbReference>
<evidence type="ECO:0000256" key="1">
    <source>
        <dbReference type="SAM" id="MobiDB-lite"/>
    </source>
</evidence>
<reference evidence="4" key="1">
    <citation type="submission" date="2021-01" db="EMBL/GenBank/DDBJ databases">
        <authorList>
            <person name="Corre E."/>
            <person name="Pelletier E."/>
            <person name="Niang G."/>
            <person name="Scheremetjew M."/>
            <person name="Finn R."/>
            <person name="Kale V."/>
            <person name="Holt S."/>
            <person name="Cochrane G."/>
            <person name="Meng A."/>
            <person name="Brown T."/>
            <person name="Cohen L."/>
        </authorList>
    </citation>
    <scope>NUCLEOTIDE SEQUENCE</scope>
    <source>
        <strain evidence="4">CCMP3105</strain>
    </source>
</reference>
<dbReference type="PANTHER" id="PTHR47800:SF5">
    <property type="entry name" value="FER-1-LIKE PROTEIN 6"/>
    <property type="match status" value="1"/>
</dbReference>
<dbReference type="SMART" id="SM00239">
    <property type="entry name" value="C2"/>
    <property type="match status" value="1"/>
</dbReference>
<feature type="compositionally biased region" description="Polar residues" evidence="1">
    <location>
        <begin position="155"/>
        <end position="170"/>
    </location>
</feature>